<evidence type="ECO:0000256" key="7">
    <source>
        <dbReference type="ARBA" id="ARBA00032259"/>
    </source>
</evidence>
<feature type="compositionally biased region" description="Low complexity" evidence="11">
    <location>
        <begin position="961"/>
        <end position="970"/>
    </location>
</feature>
<comment type="catalytic activity">
    <reaction evidence="8">
        <text>L-glutamate 5-semialdehyde + NAD(+) + H2O = L-glutamate + NADH + 2 H(+)</text>
        <dbReference type="Rhea" id="RHEA:30235"/>
        <dbReference type="ChEBI" id="CHEBI:15377"/>
        <dbReference type="ChEBI" id="CHEBI:15378"/>
        <dbReference type="ChEBI" id="CHEBI:29985"/>
        <dbReference type="ChEBI" id="CHEBI:57540"/>
        <dbReference type="ChEBI" id="CHEBI:57945"/>
        <dbReference type="ChEBI" id="CHEBI:58066"/>
        <dbReference type="EC" id="1.2.1.88"/>
    </reaction>
</comment>
<gene>
    <name evidence="14" type="ORF">NLI96_g9734</name>
</gene>
<evidence type="ECO:0000256" key="1">
    <source>
        <dbReference type="ARBA" id="ARBA00004786"/>
    </source>
</evidence>
<reference evidence="14" key="1">
    <citation type="submission" date="2022-07" db="EMBL/GenBank/DDBJ databases">
        <title>Genome Sequence of Physisporinus lineatus.</title>
        <authorList>
            <person name="Buettner E."/>
        </authorList>
    </citation>
    <scope>NUCLEOTIDE SEQUENCE</scope>
    <source>
        <strain evidence="14">VT162</strain>
    </source>
</reference>
<evidence type="ECO:0000256" key="2">
    <source>
        <dbReference type="ARBA" id="ARBA00009986"/>
    </source>
</evidence>
<evidence type="ECO:0000256" key="6">
    <source>
        <dbReference type="ARBA" id="ARBA00023062"/>
    </source>
</evidence>
<evidence type="ECO:0000256" key="4">
    <source>
        <dbReference type="ARBA" id="ARBA00023002"/>
    </source>
</evidence>
<dbReference type="InterPro" id="IPR016160">
    <property type="entry name" value="Ald_DH_CS_CYS"/>
</dbReference>
<evidence type="ECO:0000256" key="10">
    <source>
        <dbReference type="RuleBase" id="RU003345"/>
    </source>
</evidence>
<dbReference type="FunFam" id="3.40.309.10:FF:000005">
    <property type="entry name" value="1-pyrroline-5-carboxylate dehydrogenase 1"/>
    <property type="match status" value="1"/>
</dbReference>
<evidence type="ECO:0000256" key="8">
    <source>
        <dbReference type="ARBA" id="ARBA00048142"/>
    </source>
</evidence>
<proteinExistence type="inferred from homology"/>
<dbReference type="Pfam" id="PF09350">
    <property type="entry name" value="DJC28_CD"/>
    <property type="match status" value="1"/>
</dbReference>
<feature type="compositionally biased region" description="Basic and acidic residues" evidence="11">
    <location>
        <begin position="625"/>
        <end position="634"/>
    </location>
</feature>
<dbReference type="InterPro" id="IPR016161">
    <property type="entry name" value="Ald_DH/histidinol_DH"/>
</dbReference>
<dbReference type="Proteomes" id="UP001212997">
    <property type="component" value="Unassembled WGS sequence"/>
</dbReference>
<feature type="compositionally biased region" description="Low complexity" evidence="11">
    <location>
        <begin position="721"/>
        <end position="732"/>
    </location>
</feature>
<dbReference type="GO" id="GO:0003842">
    <property type="term" value="F:L-glutamate gamma-semialdehyde dehydrogenase activity"/>
    <property type="evidence" value="ECO:0007669"/>
    <property type="project" value="UniProtKB-EC"/>
</dbReference>
<evidence type="ECO:0000259" key="13">
    <source>
        <dbReference type="Pfam" id="PF09350"/>
    </source>
</evidence>
<feature type="active site" evidence="9">
    <location>
        <position position="298"/>
    </location>
</feature>
<evidence type="ECO:0000256" key="5">
    <source>
        <dbReference type="ARBA" id="ARBA00023027"/>
    </source>
</evidence>
<dbReference type="InterPro" id="IPR016163">
    <property type="entry name" value="Ald_DH_C"/>
</dbReference>
<dbReference type="InterPro" id="IPR050485">
    <property type="entry name" value="Proline_metab_enzyme"/>
</dbReference>
<dbReference type="CDD" id="cd07123">
    <property type="entry name" value="ALDH_F4-17_P5CDH"/>
    <property type="match status" value="1"/>
</dbReference>
<organism evidence="14 15">
    <name type="scientific">Meripilus lineatus</name>
    <dbReference type="NCBI Taxonomy" id="2056292"/>
    <lineage>
        <taxon>Eukaryota</taxon>
        <taxon>Fungi</taxon>
        <taxon>Dikarya</taxon>
        <taxon>Basidiomycota</taxon>
        <taxon>Agaricomycotina</taxon>
        <taxon>Agaricomycetes</taxon>
        <taxon>Polyporales</taxon>
        <taxon>Meripilaceae</taxon>
        <taxon>Meripilus</taxon>
    </lineage>
</organism>
<dbReference type="GO" id="GO:0010133">
    <property type="term" value="P:L-proline catabolic process to L-glutamate"/>
    <property type="evidence" value="ECO:0007669"/>
    <property type="project" value="InterPro"/>
</dbReference>
<feature type="domain" description="DnaJ homologue subfamily C member 28 conserved" evidence="13">
    <location>
        <begin position="788"/>
        <end position="858"/>
    </location>
</feature>
<dbReference type="Pfam" id="PF00171">
    <property type="entry name" value="Aldedh"/>
    <property type="match status" value="1"/>
</dbReference>
<feature type="compositionally biased region" description="Polar residues" evidence="11">
    <location>
        <begin position="642"/>
        <end position="652"/>
    </location>
</feature>
<feature type="region of interest" description="Disordered" evidence="11">
    <location>
        <begin position="694"/>
        <end position="757"/>
    </location>
</feature>
<dbReference type="InterPro" id="IPR016162">
    <property type="entry name" value="Ald_DH_N"/>
</dbReference>
<evidence type="ECO:0000313" key="15">
    <source>
        <dbReference type="Proteomes" id="UP001212997"/>
    </source>
</evidence>
<comment type="pathway">
    <text evidence="1">Amino-acid degradation; L-proline degradation into L-glutamate; L-glutamate from L-proline: step 2/2.</text>
</comment>
<dbReference type="Gene3D" id="3.40.605.10">
    <property type="entry name" value="Aldehyde Dehydrogenase, Chain A, domain 1"/>
    <property type="match status" value="1"/>
</dbReference>
<feature type="region of interest" description="Disordered" evidence="11">
    <location>
        <begin position="622"/>
        <end position="670"/>
    </location>
</feature>
<keyword evidence="4 10" id="KW-0560">Oxidoreductase</keyword>
<dbReference type="NCBIfam" id="TIGR01236">
    <property type="entry name" value="D1pyr5carbox1"/>
    <property type="match status" value="1"/>
</dbReference>
<evidence type="ECO:0000256" key="11">
    <source>
        <dbReference type="SAM" id="MobiDB-lite"/>
    </source>
</evidence>
<evidence type="ECO:0000313" key="14">
    <source>
        <dbReference type="EMBL" id="KAJ3478471.1"/>
    </source>
</evidence>
<feature type="region of interest" description="Disordered" evidence="11">
    <location>
        <begin position="961"/>
        <end position="991"/>
    </location>
</feature>
<name>A0AAD5YCN0_9APHY</name>
<evidence type="ECO:0000256" key="3">
    <source>
        <dbReference type="ARBA" id="ARBA00012884"/>
    </source>
</evidence>
<dbReference type="PROSITE" id="PS00070">
    <property type="entry name" value="ALDEHYDE_DEHYDR_CYS"/>
    <property type="match status" value="1"/>
</dbReference>
<sequence>MASPQLATFKVPDISNEPMRAYAPNTPERKALEEALAQMEKELPFEVPCIVNGKPVKTGKTAKQPMPWNHANYLCTYHEADQATVASAIEGALAAKDAWESMPWGDRAAIFLKAAELVSGKYRYKLMAATMLGQGKNAWQAEIDAAAELSDFLRFGVKYVEELYAVQPPRNTAGSWNRIEYRALEGFVFAVSPFNFTAIGGNLPGAPALVGNTVVWKPSPGATYSNYLVYKIFEEAGIPPGVIQFVPGEPAAVAAQVIGHPSFAALHFTGSTFVFKKLWKDIAGNLDNYKGYPRIVGETGGKNFHVVHPSAEIKNAVLQTVRGAFEYQGQKCSALSRLYIPSSLWDNGFKDLLLSEIATLKVGPPQDFTNFIGPVIGRPAYDKITDYIKRAKDAGGEVLIGGSGDDSKGYYIQPTVILTKDPKSVTMVDEIFGPVLTVYVYEDADWEKTLELVDSTTSYGLTGSIFASDRKALIQATNKLRNAAGNVYYNEKCTGAVVGQQPFGGARASGTNDKAGSMAIFYRFVSARSIKENFVPLEGYGYPSNLVSYSQEARPSPPVDYRASAKLFQDAAKEEAEEQPRAKSNVLTQLENQSQNWSGDEPIQDAVLRMLMDKYKPLRSGPIRTADEKLKDAPPKVGGSLDSASFQGLGSISESSEEGTLASGGYTFSGSRKGINMANVPLLPSIEGHQPWHTTFKVPSHSTSSIKYGDIPKPSTSSYASLSKKTTGTSSLDEQARKKERERKKRTEQAGRLSRARESTLDYKLGLKGIGGGQRRPNPVSLKGWASLVEDRIEKARLEGQFRNIKGRGKPMQTLTEEKNPFIAREEFLMNRIVQRNGAAPPWVEIQGELESAVSTFREVIKQSWTRRAVRMLTITQPAALLPKLTLADVAALRDADWESREKAYHDTAIEELNSLVRKYNGLAPYAVRRPYYMRGAELDRVYRECGEDILLNLAERVDGSQSQYSSGSTDSDEDEGPIRQSSDSDQNWAPLRIRDIIKQWMSSWRGTPDAPRRLG</sequence>
<dbReference type="EC" id="1.2.1.88" evidence="3"/>
<dbReference type="Gene3D" id="3.40.309.10">
    <property type="entry name" value="Aldehyde Dehydrogenase, Chain A, domain 2"/>
    <property type="match status" value="1"/>
</dbReference>
<evidence type="ECO:0000259" key="12">
    <source>
        <dbReference type="Pfam" id="PF00171"/>
    </source>
</evidence>
<dbReference type="InterPro" id="IPR015590">
    <property type="entry name" value="Aldehyde_DH_dom"/>
</dbReference>
<feature type="compositionally biased region" description="Basic and acidic residues" evidence="11">
    <location>
        <begin position="734"/>
        <end position="757"/>
    </location>
</feature>
<comment type="caution">
    <text evidence="14">The sequence shown here is derived from an EMBL/GenBank/DDBJ whole genome shotgun (WGS) entry which is preliminary data.</text>
</comment>
<keyword evidence="6" id="KW-0642">Proline metabolism</keyword>
<comment type="similarity">
    <text evidence="2 10">Belongs to the aldehyde dehydrogenase family.</text>
</comment>
<protein>
    <recommendedName>
        <fullName evidence="7">L-glutamate gamma-semialdehyde dehydrogenase</fullName>
        <ecNumber evidence="3">1.2.1.88</ecNumber>
    </recommendedName>
    <alternativeName>
        <fullName evidence="7">L-glutamate gamma-semialdehyde dehydrogenase</fullName>
    </alternativeName>
</protein>
<dbReference type="InterPro" id="IPR029510">
    <property type="entry name" value="Ald_DH_CS_GLU"/>
</dbReference>
<dbReference type="PANTHER" id="PTHR42862">
    <property type="entry name" value="DELTA-1-PYRROLINE-5-CARBOXYLATE DEHYDROGENASE 1, ISOFORM A-RELATED"/>
    <property type="match status" value="1"/>
</dbReference>
<dbReference type="GO" id="GO:0005759">
    <property type="term" value="C:mitochondrial matrix"/>
    <property type="evidence" value="ECO:0007669"/>
    <property type="project" value="TreeGrafter"/>
</dbReference>
<dbReference type="PROSITE" id="PS00687">
    <property type="entry name" value="ALDEHYDE_DEHYDR_GLU"/>
    <property type="match status" value="1"/>
</dbReference>
<dbReference type="EMBL" id="JANAWD010000508">
    <property type="protein sequence ID" value="KAJ3478471.1"/>
    <property type="molecule type" value="Genomic_DNA"/>
</dbReference>
<keyword evidence="5" id="KW-0520">NAD</keyword>
<dbReference type="FunFam" id="3.40.605.10:FF:000006">
    <property type="entry name" value="1-pyrroline-5-carboxylate dehydrogenase"/>
    <property type="match status" value="1"/>
</dbReference>
<accession>A0AAD5YCN0</accession>
<dbReference type="SUPFAM" id="SSF53720">
    <property type="entry name" value="ALDH-like"/>
    <property type="match status" value="1"/>
</dbReference>
<evidence type="ECO:0000256" key="9">
    <source>
        <dbReference type="PROSITE-ProRule" id="PRU10007"/>
    </source>
</evidence>
<dbReference type="InterPro" id="IPR005931">
    <property type="entry name" value="P5CDH/ALDH4A1"/>
</dbReference>
<dbReference type="PANTHER" id="PTHR42862:SF1">
    <property type="entry name" value="DELTA-1-PYRROLINE-5-CARBOXYLATE DEHYDROGENASE 2, ISOFORM A-RELATED"/>
    <property type="match status" value="1"/>
</dbReference>
<keyword evidence="15" id="KW-1185">Reference proteome</keyword>
<dbReference type="InterPro" id="IPR018961">
    <property type="entry name" value="DnaJ_homolog_subfam-C_membr-28"/>
</dbReference>
<dbReference type="AlphaFoldDB" id="A0AAD5YCN0"/>
<feature type="domain" description="Aldehyde dehydrogenase" evidence="12">
    <location>
        <begin position="67"/>
        <end position="520"/>
    </location>
</feature>